<dbReference type="PANTHER" id="PTHR30329">
    <property type="entry name" value="STATOR ELEMENT OF FLAGELLAR MOTOR COMPLEX"/>
    <property type="match status" value="1"/>
</dbReference>
<dbReference type="EMBL" id="JACHWY010000001">
    <property type="protein sequence ID" value="MBB3045875.1"/>
    <property type="molecule type" value="Genomic_DNA"/>
</dbReference>
<dbReference type="InterPro" id="IPR036737">
    <property type="entry name" value="OmpA-like_sf"/>
</dbReference>
<comment type="subcellular location">
    <subcellularLocation>
        <location evidence="1">Cell outer membrane</location>
    </subcellularLocation>
</comment>
<dbReference type="InterPro" id="IPR006665">
    <property type="entry name" value="OmpA-like"/>
</dbReference>
<dbReference type="AlphaFoldDB" id="A0A7W4Z5J2"/>
<dbReference type="InterPro" id="IPR050330">
    <property type="entry name" value="Bact_OuterMem_StrucFunc"/>
</dbReference>
<organism evidence="6 7">
    <name type="scientific">Litorivivens lipolytica</name>
    <dbReference type="NCBI Taxonomy" id="1524264"/>
    <lineage>
        <taxon>Bacteria</taxon>
        <taxon>Pseudomonadati</taxon>
        <taxon>Pseudomonadota</taxon>
        <taxon>Gammaproteobacteria</taxon>
        <taxon>Litorivivens</taxon>
    </lineage>
</organism>
<evidence type="ECO:0000256" key="2">
    <source>
        <dbReference type="ARBA" id="ARBA00023136"/>
    </source>
</evidence>
<evidence type="ECO:0000259" key="5">
    <source>
        <dbReference type="PROSITE" id="PS51123"/>
    </source>
</evidence>
<evidence type="ECO:0000256" key="4">
    <source>
        <dbReference type="PROSITE-ProRule" id="PRU00473"/>
    </source>
</evidence>
<dbReference type="PRINTS" id="PR01021">
    <property type="entry name" value="OMPADOMAIN"/>
</dbReference>
<keyword evidence="3" id="KW-0998">Cell outer membrane</keyword>
<accession>A0A7W4Z5J2</accession>
<protein>
    <submittedName>
        <fullName evidence="6">Outer membrane protein OmpA-like peptidoglycan-associated protein</fullName>
    </submittedName>
</protein>
<dbReference type="Gene3D" id="3.30.1330.60">
    <property type="entry name" value="OmpA-like domain"/>
    <property type="match status" value="1"/>
</dbReference>
<dbReference type="PRINTS" id="PR01023">
    <property type="entry name" value="NAFLGMOTY"/>
</dbReference>
<evidence type="ECO:0000313" key="7">
    <source>
        <dbReference type="Proteomes" id="UP000537130"/>
    </source>
</evidence>
<comment type="caution">
    <text evidence="6">The sequence shown here is derived from an EMBL/GenBank/DDBJ whole genome shotgun (WGS) entry which is preliminary data.</text>
</comment>
<dbReference type="RefSeq" id="WP_183408594.1">
    <property type="nucleotide sequence ID" value="NZ_JACHWY010000001.1"/>
</dbReference>
<dbReference type="PANTHER" id="PTHR30329:SF21">
    <property type="entry name" value="LIPOPROTEIN YIAD-RELATED"/>
    <property type="match status" value="1"/>
</dbReference>
<dbReference type="PROSITE" id="PS51123">
    <property type="entry name" value="OMPA_2"/>
    <property type="match status" value="1"/>
</dbReference>
<keyword evidence="7" id="KW-1185">Reference proteome</keyword>
<dbReference type="CDD" id="cd07185">
    <property type="entry name" value="OmpA_C-like"/>
    <property type="match status" value="1"/>
</dbReference>
<dbReference type="InterPro" id="IPR006664">
    <property type="entry name" value="OMP_bac"/>
</dbReference>
<name>A0A7W4Z5J2_9GAMM</name>
<evidence type="ECO:0000256" key="3">
    <source>
        <dbReference type="ARBA" id="ARBA00023237"/>
    </source>
</evidence>
<evidence type="ECO:0000313" key="6">
    <source>
        <dbReference type="EMBL" id="MBB3045875.1"/>
    </source>
</evidence>
<feature type="domain" description="OmpA-like" evidence="5">
    <location>
        <begin position="91"/>
        <end position="208"/>
    </location>
</feature>
<dbReference type="Proteomes" id="UP000537130">
    <property type="component" value="Unassembled WGS sequence"/>
</dbReference>
<proteinExistence type="predicted"/>
<dbReference type="SUPFAM" id="SSF103088">
    <property type="entry name" value="OmpA-like"/>
    <property type="match status" value="1"/>
</dbReference>
<dbReference type="GO" id="GO:0009279">
    <property type="term" value="C:cell outer membrane"/>
    <property type="evidence" value="ECO:0007669"/>
    <property type="project" value="UniProtKB-SubCell"/>
</dbReference>
<dbReference type="Pfam" id="PF00691">
    <property type="entry name" value="OmpA"/>
    <property type="match status" value="1"/>
</dbReference>
<reference evidence="6 7" key="1">
    <citation type="submission" date="2020-08" db="EMBL/GenBank/DDBJ databases">
        <title>Genomic Encyclopedia of Type Strains, Phase III (KMG-III): the genomes of soil and plant-associated and newly described type strains.</title>
        <authorList>
            <person name="Whitman W."/>
        </authorList>
    </citation>
    <scope>NUCLEOTIDE SEQUENCE [LARGE SCALE GENOMIC DNA]</scope>
    <source>
        <strain evidence="6 7">CECT 8654</strain>
    </source>
</reference>
<keyword evidence="2 4" id="KW-0472">Membrane</keyword>
<sequence>MSLSACSYIDFQRFYGEKPEPETSANAKPVAAQASLKVVANPSELDEYLQRLVQTSAAPLSQDNVGYYMDVQYATLQHQLRDSGIELTRGNREIQMIMPGAPTFEAGSDRINPEVTSVLSVIGKILTEYDKTLVTVVGHTDASGGEAANHALAQRRALAVGEYLNRQRIAKKRLAIMSYGSAKPIANNDTAEGRAQNRRIELILKPIAALAAK</sequence>
<gene>
    <name evidence="6" type="ORF">FHR99_000111</name>
</gene>
<evidence type="ECO:0000256" key="1">
    <source>
        <dbReference type="ARBA" id="ARBA00004442"/>
    </source>
</evidence>